<dbReference type="AlphaFoldDB" id="A0A834IHV7"/>
<organism evidence="1 2">
    <name type="scientific">Rhynchophorus ferrugineus</name>
    <name type="common">Red palm weevil</name>
    <name type="synonym">Curculio ferrugineus</name>
    <dbReference type="NCBI Taxonomy" id="354439"/>
    <lineage>
        <taxon>Eukaryota</taxon>
        <taxon>Metazoa</taxon>
        <taxon>Ecdysozoa</taxon>
        <taxon>Arthropoda</taxon>
        <taxon>Hexapoda</taxon>
        <taxon>Insecta</taxon>
        <taxon>Pterygota</taxon>
        <taxon>Neoptera</taxon>
        <taxon>Endopterygota</taxon>
        <taxon>Coleoptera</taxon>
        <taxon>Polyphaga</taxon>
        <taxon>Cucujiformia</taxon>
        <taxon>Curculionidae</taxon>
        <taxon>Dryophthorinae</taxon>
        <taxon>Rhynchophorus</taxon>
    </lineage>
</organism>
<comment type="caution">
    <text evidence="1">The sequence shown here is derived from an EMBL/GenBank/DDBJ whole genome shotgun (WGS) entry which is preliminary data.</text>
</comment>
<protein>
    <submittedName>
        <fullName evidence="1">Uncharacterized protein</fullName>
    </submittedName>
</protein>
<accession>A0A834IHV7</accession>
<reference evidence="1" key="1">
    <citation type="submission" date="2020-08" db="EMBL/GenBank/DDBJ databases">
        <title>Genome sequencing and assembly of the red palm weevil Rhynchophorus ferrugineus.</title>
        <authorList>
            <person name="Dias G.B."/>
            <person name="Bergman C.M."/>
            <person name="Manee M."/>
        </authorList>
    </citation>
    <scope>NUCLEOTIDE SEQUENCE</scope>
    <source>
        <strain evidence="1">AA-2017</strain>
        <tissue evidence="1">Whole larva</tissue>
    </source>
</reference>
<keyword evidence="2" id="KW-1185">Reference proteome</keyword>
<dbReference type="EMBL" id="JAACXV010000363">
    <property type="protein sequence ID" value="KAF7279426.1"/>
    <property type="molecule type" value="Genomic_DNA"/>
</dbReference>
<evidence type="ECO:0000313" key="1">
    <source>
        <dbReference type="EMBL" id="KAF7279426.1"/>
    </source>
</evidence>
<gene>
    <name evidence="1" type="ORF">GWI33_007275</name>
</gene>
<sequence>MRKSKYFVAVSDRKKEKTNERKMPFKFKKRGLRRESPKDLILRAIEEVKFATVPKTRFYKGFFAQIYNLTNFH</sequence>
<dbReference type="Proteomes" id="UP000625711">
    <property type="component" value="Unassembled WGS sequence"/>
</dbReference>
<name>A0A834IHV7_RHYFE</name>
<proteinExistence type="predicted"/>
<evidence type="ECO:0000313" key="2">
    <source>
        <dbReference type="Proteomes" id="UP000625711"/>
    </source>
</evidence>